<dbReference type="Proteomes" id="UP000681526">
    <property type="component" value="Unassembled WGS sequence"/>
</dbReference>
<keyword evidence="6" id="KW-0238">DNA-binding</keyword>
<comment type="subcellular location">
    <subcellularLocation>
        <location evidence="1">Cytoplasm</location>
    </subcellularLocation>
</comment>
<evidence type="ECO:0000256" key="1">
    <source>
        <dbReference type="ARBA" id="ARBA00004496"/>
    </source>
</evidence>
<keyword evidence="3 8" id="KW-0597">Phosphoprotein</keyword>
<evidence type="ECO:0000259" key="10">
    <source>
        <dbReference type="PROSITE" id="PS50110"/>
    </source>
</evidence>
<evidence type="ECO:0000256" key="8">
    <source>
        <dbReference type="PROSITE-ProRule" id="PRU00169"/>
    </source>
</evidence>
<comment type="caution">
    <text evidence="11">The sequence shown here is derived from an EMBL/GenBank/DDBJ whole genome shotgun (WGS) entry which is preliminary data.</text>
</comment>
<feature type="domain" description="Response regulatory" evidence="10">
    <location>
        <begin position="3"/>
        <end position="120"/>
    </location>
</feature>
<dbReference type="SUPFAM" id="SSF52172">
    <property type="entry name" value="CheY-like"/>
    <property type="match status" value="1"/>
</dbReference>
<dbReference type="SMART" id="SM00448">
    <property type="entry name" value="REC"/>
    <property type="match status" value="1"/>
</dbReference>
<dbReference type="InterPro" id="IPR018060">
    <property type="entry name" value="HTH_AraC"/>
</dbReference>
<organism evidence="11 12">
    <name type="scientific">Thermobacillus xylanilyticus</name>
    <dbReference type="NCBI Taxonomy" id="76633"/>
    <lineage>
        <taxon>Bacteria</taxon>
        <taxon>Bacillati</taxon>
        <taxon>Bacillota</taxon>
        <taxon>Bacilli</taxon>
        <taxon>Bacillales</taxon>
        <taxon>Paenibacillaceae</taxon>
        <taxon>Thermobacillus</taxon>
    </lineage>
</organism>
<dbReference type="EMBL" id="CAJRAY010000017">
    <property type="protein sequence ID" value="CAG5079576.1"/>
    <property type="molecule type" value="Genomic_DNA"/>
</dbReference>
<name>A0ABN7RPE0_THEXY</name>
<keyword evidence="4" id="KW-0902">Two-component regulatory system</keyword>
<evidence type="ECO:0000256" key="4">
    <source>
        <dbReference type="ARBA" id="ARBA00023012"/>
    </source>
</evidence>
<evidence type="ECO:0000259" key="9">
    <source>
        <dbReference type="PROSITE" id="PS01124"/>
    </source>
</evidence>
<keyword evidence="2" id="KW-0963">Cytoplasm</keyword>
<dbReference type="Gene3D" id="3.40.50.2300">
    <property type="match status" value="1"/>
</dbReference>
<dbReference type="PROSITE" id="PS01124">
    <property type="entry name" value="HTH_ARAC_FAMILY_2"/>
    <property type="match status" value="1"/>
</dbReference>
<dbReference type="SUPFAM" id="SSF46689">
    <property type="entry name" value="Homeodomain-like"/>
    <property type="match status" value="1"/>
</dbReference>
<feature type="modified residue" description="4-aspartylphosphate" evidence="8">
    <location>
        <position position="55"/>
    </location>
</feature>
<evidence type="ECO:0000256" key="6">
    <source>
        <dbReference type="ARBA" id="ARBA00023125"/>
    </source>
</evidence>
<proteinExistence type="predicted"/>
<dbReference type="InterPro" id="IPR009057">
    <property type="entry name" value="Homeodomain-like_sf"/>
</dbReference>
<dbReference type="CDD" id="cd17536">
    <property type="entry name" value="REC_YesN-like"/>
    <property type="match status" value="1"/>
</dbReference>
<dbReference type="Gene3D" id="1.10.10.60">
    <property type="entry name" value="Homeodomain-like"/>
    <property type="match status" value="2"/>
</dbReference>
<dbReference type="InterPro" id="IPR041522">
    <property type="entry name" value="CdaR_GGDEF"/>
</dbReference>
<evidence type="ECO:0000256" key="5">
    <source>
        <dbReference type="ARBA" id="ARBA00023015"/>
    </source>
</evidence>
<dbReference type="InterPro" id="IPR051552">
    <property type="entry name" value="HptR"/>
</dbReference>
<evidence type="ECO:0000313" key="11">
    <source>
        <dbReference type="EMBL" id="CAG5079576.1"/>
    </source>
</evidence>
<reference evidence="11 12" key="1">
    <citation type="submission" date="2021-04" db="EMBL/GenBank/DDBJ databases">
        <authorList>
            <person name="Rakotoarivonina H."/>
        </authorList>
    </citation>
    <scope>NUCLEOTIDE SEQUENCE [LARGE SCALE GENOMIC DNA]</scope>
    <source>
        <strain evidence="11 12">XE</strain>
    </source>
</reference>
<evidence type="ECO:0000256" key="7">
    <source>
        <dbReference type="ARBA" id="ARBA00023163"/>
    </source>
</evidence>
<dbReference type="SMART" id="SM00342">
    <property type="entry name" value="HTH_ARAC"/>
    <property type="match status" value="1"/>
</dbReference>
<feature type="domain" description="HTH araC/xylS-type" evidence="9">
    <location>
        <begin position="440"/>
        <end position="515"/>
    </location>
</feature>
<dbReference type="Pfam" id="PF17853">
    <property type="entry name" value="GGDEF_2"/>
    <property type="match status" value="1"/>
</dbReference>
<protein>
    <submittedName>
        <fullName evidence="11">Response regulator containing CheY-like receiver domain and AraC-type DNA-binding domain</fullName>
    </submittedName>
</protein>
<evidence type="ECO:0000256" key="2">
    <source>
        <dbReference type="ARBA" id="ARBA00022490"/>
    </source>
</evidence>
<dbReference type="Pfam" id="PF12833">
    <property type="entry name" value="HTH_18"/>
    <property type="match status" value="1"/>
</dbReference>
<dbReference type="Pfam" id="PF00072">
    <property type="entry name" value="Response_reg"/>
    <property type="match status" value="1"/>
</dbReference>
<keyword evidence="12" id="KW-1185">Reference proteome</keyword>
<dbReference type="InterPro" id="IPR001789">
    <property type="entry name" value="Sig_transdc_resp-reg_receiver"/>
</dbReference>
<sequence length="516" mass="58485">MYRVLLVDDERIILEGISAIMDWEACGARLIGTARNGLDAKALAEREKPDIIITDIRMPGMDGLQLVEAVKETQPDIEFIMLSGFGDFEYARTAMRYGVKHYLTKPCNERAIEEALKSTVAELDRRLSREAFIRQTEERLAQVLPHARERMLQELVTNKTYGRSDWERIVRLAGLPEGGGRVRLLVFEPEGGPEFELLFALKNMAEELLGSLVLLGTADGRQVILLVSGEAEPDLLAAGVDTVLKTFARFYRREATAALSEPGEAAEARRLYREAQECLAYRFYLGEGGLITKQELAASGPEVEPPAIDEERLWLLVKSGHWEEARRMLGDFFEALAKMRPAAAVAKSLLIPLYIGCMRQGDPAELDRRMKAIEAFDRLDTLQGMTDHIAQAVREVCEANYERHRTRHSEIVAKLEACVREHLGNPQLSLHWAAREVLFMNPDYLGKLFRQATGEKFSQYVTRLRIEKAIEMIKEADDVKVYEIADRIGFGDNPQYFSQVFKRHTGFTPSEYKRSV</sequence>
<evidence type="ECO:0000313" key="12">
    <source>
        <dbReference type="Proteomes" id="UP000681526"/>
    </source>
</evidence>
<dbReference type="PANTHER" id="PTHR42713:SF3">
    <property type="entry name" value="TRANSCRIPTIONAL REGULATORY PROTEIN HPTR"/>
    <property type="match status" value="1"/>
</dbReference>
<keyword evidence="7" id="KW-0804">Transcription</keyword>
<dbReference type="PROSITE" id="PS50110">
    <property type="entry name" value="RESPONSE_REGULATORY"/>
    <property type="match status" value="1"/>
</dbReference>
<accession>A0ABN7RPE0</accession>
<dbReference type="InterPro" id="IPR011006">
    <property type="entry name" value="CheY-like_superfamily"/>
</dbReference>
<dbReference type="RefSeq" id="WP_213483464.1">
    <property type="nucleotide sequence ID" value="NZ_CAJRAY010000017.1"/>
</dbReference>
<keyword evidence="5" id="KW-0805">Transcription regulation</keyword>
<dbReference type="PANTHER" id="PTHR42713">
    <property type="entry name" value="HISTIDINE KINASE-RELATED"/>
    <property type="match status" value="1"/>
</dbReference>
<gene>
    <name evidence="11" type="primary">txxe61- yesN7</name>
    <name evidence="11" type="ORF">TXXE_03340</name>
</gene>
<evidence type="ECO:0000256" key="3">
    <source>
        <dbReference type="ARBA" id="ARBA00022553"/>
    </source>
</evidence>